<keyword evidence="3" id="KW-1185">Reference proteome</keyword>
<name>A0ABX1VEJ8_9PLAN</name>
<evidence type="ECO:0000256" key="1">
    <source>
        <dbReference type="SAM" id="MobiDB-lite"/>
    </source>
</evidence>
<reference evidence="2 3" key="1">
    <citation type="journal article" date="2020" name="Syst. Appl. Microbiol.">
        <title>Alienimonas chondri sp. nov., a novel planctomycete isolated from the biofilm of the red alga Chondrus crispus.</title>
        <authorList>
            <person name="Vitorino I."/>
            <person name="Albuquerque L."/>
            <person name="Wiegand S."/>
            <person name="Kallscheuer N."/>
            <person name="da Costa M.S."/>
            <person name="Lobo-da-Cunha A."/>
            <person name="Jogler C."/>
            <person name="Lage O.M."/>
        </authorList>
    </citation>
    <scope>NUCLEOTIDE SEQUENCE [LARGE SCALE GENOMIC DNA]</scope>
    <source>
        <strain evidence="2 3">LzC2</strain>
    </source>
</reference>
<protein>
    <submittedName>
        <fullName evidence="2">Uncharacterized protein</fullName>
    </submittedName>
</protein>
<organism evidence="2 3">
    <name type="scientific">Alienimonas chondri</name>
    <dbReference type="NCBI Taxonomy" id="2681879"/>
    <lineage>
        <taxon>Bacteria</taxon>
        <taxon>Pseudomonadati</taxon>
        <taxon>Planctomycetota</taxon>
        <taxon>Planctomycetia</taxon>
        <taxon>Planctomycetales</taxon>
        <taxon>Planctomycetaceae</taxon>
        <taxon>Alienimonas</taxon>
    </lineage>
</organism>
<evidence type="ECO:0000313" key="2">
    <source>
        <dbReference type="EMBL" id="NNJ26502.1"/>
    </source>
</evidence>
<dbReference type="Proteomes" id="UP000609651">
    <property type="component" value="Unassembled WGS sequence"/>
</dbReference>
<accession>A0ABX1VEJ8</accession>
<feature type="compositionally biased region" description="Basic and acidic residues" evidence="1">
    <location>
        <begin position="663"/>
        <end position="672"/>
    </location>
</feature>
<sequence length="709" mass="75359">MRDEPFFDRRVDGGAEVGGQRRLVVAAVGGGGIEDRGDLRRQAIGGLRVGNRFLPCGAGRGEAEFGRRGRLEAGGVPANVAALLGEGQAVDLLAGVDADLGERNFKPRPGRAFRQLALGQAGGGVRLAEINPVLISPDRPVLPAVLLGVHLNHDRLRVAAVFNEDVHEHAVPLPGDDGGAGAGEEALPLIAGVAFPADRPAFHRAVGLAVPGPTVHAAVALVALRLGAGGESVVHPQIIGPHWLAGRLRGGGFAQRFIRQRFDMGAKRMFLRGDGGLQAPAFGRLPRGLRPHAGRRKQRVPVHRSVAGAAIIGVQAIELLLGDRVELVIVAGGATYRQSHKHRADSLRPIDGVAHAIFLVDAPALAGRDVTAIKSRRDLLIERRVRQQIAGELFHRELVERLVPVERSHDPVTVGPDAAFVVQMQAVRVAVAGGVEPVPGAMLPIAGRSEQSIDQPFVGAGGVVGEIRLDLRGGGRQAGQGERRPADELRLRRRPVHRQAGTGEFRIQEGVDLVAGVPLRRRDRRFDDRLERPVAGPFSALFDPATQGVDLLRGQRVAGFLGGHAEERVRVLRDPFHQHAGLGVAGNDRVTAAVQFDEGSLRAVESQRRRAAGFVVAVTEVALIRQDRPHVSIEVDFPLPRHVGGGGVRSGGLLRGGVRLIRPRGETRDAQTRDGQASEGKRSCGDGQTHTNLAGRGAGPRRGVPSYGI</sequence>
<dbReference type="EMBL" id="WTPX01000081">
    <property type="protein sequence ID" value="NNJ26502.1"/>
    <property type="molecule type" value="Genomic_DNA"/>
</dbReference>
<comment type="caution">
    <text evidence="2">The sequence shown here is derived from an EMBL/GenBank/DDBJ whole genome shotgun (WGS) entry which is preliminary data.</text>
</comment>
<gene>
    <name evidence="2" type="ORF">LzC2_25900</name>
</gene>
<evidence type="ECO:0000313" key="3">
    <source>
        <dbReference type="Proteomes" id="UP000609651"/>
    </source>
</evidence>
<proteinExistence type="predicted"/>
<feature type="region of interest" description="Disordered" evidence="1">
    <location>
        <begin position="660"/>
        <end position="709"/>
    </location>
</feature>